<evidence type="ECO:0000313" key="1">
    <source>
        <dbReference type="EMBL" id="QSQ16862.1"/>
    </source>
</evidence>
<gene>
    <name evidence="1" type="ORF">JY572_12770</name>
</gene>
<reference evidence="1 2" key="1">
    <citation type="submission" date="2021-02" db="EMBL/GenBank/DDBJ databases">
        <title>De Novo genome assembly of isolated myxobacteria.</title>
        <authorList>
            <person name="Stevens D.C."/>
        </authorList>
    </citation>
    <scope>NUCLEOTIDE SEQUENCE [LARGE SCALE GENOMIC DNA]</scope>
    <source>
        <strain evidence="1 2">SCHIC003</strain>
    </source>
</reference>
<protein>
    <submittedName>
        <fullName evidence="1">Uncharacterized protein</fullName>
    </submittedName>
</protein>
<dbReference type="EMBL" id="CP071091">
    <property type="protein sequence ID" value="QSQ16862.1"/>
    <property type="molecule type" value="Genomic_DNA"/>
</dbReference>
<organism evidence="1 2">
    <name type="scientific">Myxococcus landrumensis</name>
    <dbReference type="NCBI Taxonomy" id="2813577"/>
    <lineage>
        <taxon>Bacteria</taxon>
        <taxon>Pseudomonadati</taxon>
        <taxon>Myxococcota</taxon>
        <taxon>Myxococcia</taxon>
        <taxon>Myxococcales</taxon>
        <taxon>Cystobacterineae</taxon>
        <taxon>Myxococcaceae</taxon>
        <taxon>Myxococcus</taxon>
    </lineage>
</organism>
<name>A0ABX7NDG2_9BACT</name>
<dbReference type="Proteomes" id="UP000663090">
    <property type="component" value="Chromosome"/>
</dbReference>
<keyword evidence="2" id="KW-1185">Reference proteome</keyword>
<evidence type="ECO:0000313" key="2">
    <source>
        <dbReference type="Proteomes" id="UP000663090"/>
    </source>
</evidence>
<proteinExistence type="predicted"/>
<accession>A0ABX7NDG2</accession>
<dbReference type="RefSeq" id="WP_206718498.1">
    <property type="nucleotide sequence ID" value="NZ_CP071091.1"/>
</dbReference>
<sequence>MLGAQASRAAAALALSTAERLASRWSASEADAARDAHASRAVAVLALSTAERRAS</sequence>